<evidence type="ECO:0000256" key="1">
    <source>
        <dbReference type="SAM" id="MobiDB-lite"/>
    </source>
</evidence>
<gene>
    <name evidence="2" type="ORF">ODALV1_LOCUS19031</name>
</gene>
<feature type="compositionally biased region" description="Basic and acidic residues" evidence="1">
    <location>
        <begin position="392"/>
        <end position="405"/>
    </location>
</feature>
<name>A0ABP1R8D1_9HEXA</name>
<keyword evidence="3" id="KW-1185">Reference proteome</keyword>
<dbReference type="EMBL" id="CAXLJM020000062">
    <property type="protein sequence ID" value="CAL8120598.1"/>
    <property type="molecule type" value="Genomic_DNA"/>
</dbReference>
<feature type="region of interest" description="Disordered" evidence="1">
    <location>
        <begin position="354"/>
        <end position="509"/>
    </location>
</feature>
<feature type="compositionally biased region" description="Basic and acidic residues" evidence="1">
    <location>
        <begin position="444"/>
        <end position="495"/>
    </location>
</feature>
<dbReference type="Proteomes" id="UP001642540">
    <property type="component" value="Unassembled WGS sequence"/>
</dbReference>
<evidence type="ECO:0000313" key="3">
    <source>
        <dbReference type="Proteomes" id="UP001642540"/>
    </source>
</evidence>
<sequence length="540" mass="60133">MTALQLRKNLLTKAKETKTIADIDESSQSTVGADGNDDVDLTLDFIIQEYEKLDLKEKDMEKVKLDVKRCLIALIREVGMLSIHKWIVSMQARQSSVAYKNYYEGDVSSNPEYKAARQQLGSKAGSILSGYIWKYVSTKKRQPVTFAMFYKLLGVKKGGFKKNPVEVFGSDFVNIANQVLRGRNKKIWRKTITLPDLPEFRAHFSCARFEGLNYDHVEIGTEVGEDLEDEADVGSLERVFPDSSRTLKLRLTRVDKEIQTITRSIKTHEMALEEDRKTLFDLVKEKSMLSDKIQEAEESEKLGQVSKDLFGSGVSAAQKIAKLSTFIRTSVRDATSEGRAKARTALIEFLDSEGERQNRKRKCTESGEEELLDIDCPPADMVEPKKNKKLKPSKESSKPSLEPKKPSTSTTAVAPKKKVDRKKLVKKADKKKRVAPKLKAVVETSEKILNDEEKEAEKVSNETAGKEIPSETSEKNGEQKLSKPEVLVVEEHETVGKSGGKPQPATNTEAVVSEVALVAEDVNNVSVESEAGSVSSDPSA</sequence>
<accession>A0ABP1R8D1</accession>
<comment type="caution">
    <text evidence="2">The sequence shown here is derived from an EMBL/GenBank/DDBJ whole genome shotgun (WGS) entry which is preliminary data.</text>
</comment>
<reference evidence="2 3" key="1">
    <citation type="submission" date="2024-08" db="EMBL/GenBank/DDBJ databases">
        <authorList>
            <person name="Cucini C."/>
            <person name="Frati F."/>
        </authorList>
    </citation>
    <scope>NUCLEOTIDE SEQUENCE [LARGE SCALE GENOMIC DNA]</scope>
</reference>
<organism evidence="2 3">
    <name type="scientific">Orchesella dallaii</name>
    <dbReference type="NCBI Taxonomy" id="48710"/>
    <lineage>
        <taxon>Eukaryota</taxon>
        <taxon>Metazoa</taxon>
        <taxon>Ecdysozoa</taxon>
        <taxon>Arthropoda</taxon>
        <taxon>Hexapoda</taxon>
        <taxon>Collembola</taxon>
        <taxon>Entomobryomorpha</taxon>
        <taxon>Entomobryoidea</taxon>
        <taxon>Orchesellidae</taxon>
        <taxon>Orchesellinae</taxon>
        <taxon>Orchesella</taxon>
    </lineage>
</organism>
<feature type="compositionally biased region" description="Basic residues" evidence="1">
    <location>
        <begin position="415"/>
        <end position="436"/>
    </location>
</feature>
<proteinExistence type="predicted"/>
<evidence type="ECO:0000313" key="2">
    <source>
        <dbReference type="EMBL" id="CAL8120598.1"/>
    </source>
</evidence>
<protein>
    <submittedName>
        <fullName evidence="2">Uncharacterized protein</fullName>
    </submittedName>
</protein>